<keyword evidence="1" id="KW-1133">Transmembrane helix</keyword>
<dbReference type="AlphaFoldDB" id="A0A381RT18"/>
<proteinExistence type="predicted"/>
<sequence>MLCKPCNTSAFSPTEIVTNGIDNNLSVSCKTYPDFCHGPGKKSIPLVLFRCLCTVVAALVSSFVCIIFTFISRLFATLRKFLFNLSKVILGLASIFRCPNRFILGP</sequence>
<feature type="transmembrane region" description="Helical" evidence="1">
    <location>
        <begin position="47"/>
        <end position="71"/>
    </location>
</feature>
<evidence type="ECO:0000313" key="2">
    <source>
        <dbReference type="EMBL" id="SUZ95035.1"/>
    </source>
</evidence>
<keyword evidence="1" id="KW-0812">Transmembrane</keyword>
<gene>
    <name evidence="2" type="ORF">METZ01_LOCUS47889</name>
</gene>
<reference evidence="2" key="1">
    <citation type="submission" date="2018-05" db="EMBL/GenBank/DDBJ databases">
        <authorList>
            <person name="Lanie J.A."/>
            <person name="Ng W.-L."/>
            <person name="Kazmierczak K.M."/>
            <person name="Andrzejewski T.M."/>
            <person name="Davidsen T.M."/>
            <person name="Wayne K.J."/>
            <person name="Tettelin H."/>
            <person name="Glass J.I."/>
            <person name="Rusch D."/>
            <person name="Podicherti R."/>
            <person name="Tsui H.-C.T."/>
            <person name="Winkler M.E."/>
        </authorList>
    </citation>
    <scope>NUCLEOTIDE SEQUENCE</scope>
</reference>
<evidence type="ECO:0000256" key="1">
    <source>
        <dbReference type="SAM" id="Phobius"/>
    </source>
</evidence>
<organism evidence="2">
    <name type="scientific">marine metagenome</name>
    <dbReference type="NCBI Taxonomy" id="408172"/>
    <lineage>
        <taxon>unclassified sequences</taxon>
        <taxon>metagenomes</taxon>
        <taxon>ecological metagenomes</taxon>
    </lineage>
</organism>
<keyword evidence="1" id="KW-0472">Membrane</keyword>
<name>A0A381RT18_9ZZZZ</name>
<protein>
    <submittedName>
        <fullName evidence="2">Uncharacterized protein</fullName>
    </submittedName>
</protein>
<accession>A0A381RT18</accession>
<dbReference type="EMBL" id="UINC01002288">
    <property type="protein sequence ID" value="SUZ95035.1"/>
    <property type="molecule type" value="Genomic_DNA"/>
</dbReference>